<dbReference type="AlphaFoldDB" id="A0A1J0GK46"/>
<dbReference type="EMBL" id="CP015756">
    <property type="protein sequence ID" value="APC41304.1"/>
    <property type="molecule type" value="Genomic_DNA"/>
</dbReference>
<dbReference type="STRING" id="1552.A7L45_15065"/>
<dbReference type="NCBIfam" id="TIGR02856">
    <property type="entry name" value="spore_yqfC"/>
    <property type="match status" value="1"/>
</dbReference>
<protein>
    <submittedName>
        <fullName evidence="1">Sporulation protein YqfC</fullName>
    </submittedName>
</protein>
<dbReference type="OrthoDB" id="2989236at2"/>
<evidence type="ECO:0000313" key="2">
    <source>
        <dbReference type="Proteomes" id="UP000182569"/>
    </source>
</evidence>
<dbReference type="RefSeq" id="WP_071613600.1">
    <property type="nucleotide sequence ID" value="NZ_CP015756.1"/>
</dbReference>
<dbReference type="Proteomes" id="UP000182569">
    <property type="component" value="Chromosome"/>
</dbReference>
<sequence>MDNKFYKTREIIASKLELPRDILLDLPKITILANNEINIENHKGIVIFEEEQIKINSNVGPISIYGRNFKILFIGGNTITLSGNFKSVVYESHE</sequence>
<dbReference type="KEGG" id="ceu:A7L45_15065"/>
<dbReference type="InterPro" id="IPR022477">
    <property type="entry name" value="Spore_YqfC"/>
</dbReference>
<reference evidence="2" key="1">
    <citation type="journal article" date="2016" name="Front. Microbiol.">
        <title>Complete Genome Sequence of Clostridium estertheticum DSM 8809, a Microbe Identified in Spoiled Vacuum Packed Beef.</title>
        <authorList>
            <person name="Yu Z."/>
            <person name="Gunn L."/>
            <person name="Brennan E."/>
            <person name="Reid R."/>
            <person name="Wall P.G."/>
            <person name="Gaora O.P."/>
            <person name="Hurley D."/>
            <person name="Bolton D."/>
            <person name="Fanning S."/>
        </authorList>
    </citation>
    <scope>NUCLEOTIDE SEQUENCE [LARGE SCALE GENOMIC DNA]</scope>
    <source>
        <strain evidence="2">DSM 8809</strain>
    </source>
</reference>
<dbReference type="InterPro" id="IPR022476">
    <property type="entry name" value="Spore_YabP/YqfC"/>
</dbReference>
<proteinExistence type="predicted"/>
<name>A0A1J0GK46_9CLOT</name>
<accession>A0A1J0GK46</accession>
<keyword evidence="2" id="KW-1185">Reference proteome</keyword>
<gene>
    <name evidence="1" type="ORF">A7L45_15065</name>
</gene>
<organism evidence="1 2">
    <name type="scientific">Clostridium estertheticum subsp. estertheticum</name>
    <dbReference type="NCBI Taxonomy" id="1552"/>
    <lineage>
        <taxon>Bacteria</taxon>
        <taxon>Bacillati</taxon>
        <taxon>Bacillota</taxon>
        <taxon>Clostridia</taxon>
        <taxon>Eubacteriales</taxon>
        <taxon>Clostridiaceae</taxon>
        <taxon>Clostridium</taxon>
    </lineage>
</organism>
<dbReference type="Pfam" id="PF07873">
    <property type="entry name" value="YabP"/>
    <property type="match status" value="1"/>
</dbReference>
<evidence type="ECO:0000313" key="1">
    <source>
        <dbReference type="EMBL" id="APC41304.1"/>
    </source>
</evidence>